<evidence type="ECO:0000313" key="11">
    <source>
        <dbReference type="EMBL" id="ACK65896.1"/>
    </source>
</evidence>
<evidence type="ECO:0000313" key="12">
    <source>
        <dbReference type="Proteomes" id="UP000008204"/>
    </source>
</evidence>
<dbReference type="InterPro" id="IPR043519">
    <property type="entry name" value="NT_sf"/>
</dbReference>
<dbReference type="AlphaFoldDB" id="B7JXT2"/>
<evidence type="ECO:0000256" key="4">
    <source>
        <dbReference type="ARBA" id="ARBA00022695"/>
    </source>
</evidence>
<evidence type="ECO:0000256" key="9">
    <source>
        <dbReference type="ARBA" id="ARBA00038276"/>
    </source>
</evidence>
<feature type="domain" description="Polymerase nucleotidyl transferase" evidence="10">
    <location>
        <begin position="22"/>
        <end position="107"/>
    </location>
</feature>
<keyword evidence="8" id="KW-0460">Magnesium</keyword>
<reference evidence="12" key="1">
    <citation type="journal article" date="2011" name="MBio">
        <title>Novel metabolic attributes of the genus Cyanothece, comprising a group of unicellular nitrogen-fixing Cyanobacteria.</title>
        <authorList>
            <person name="Bandyopadhyay A."/>
            <person name="Elvitigala T."/>
            <person name="Welsh E."/>
            <person name="Stockel J."/>
            <person name="Liberton M."/>
            <person name="Min H."/>
            <person name="Sherman L.A."/>
            <person name="Pakrasi H.B."/>
        </authorList>
    </citation>
    <scope>NUCLEOTIDE SEQUENCE [LARGE SCALE GENOMIC DNA]</scope>
    <source>
        <strain evidence="12">PCC 8801</strain>
    </source>
</reference>
<dbReference type="KEGG" id="cyp:PCC8801_1853"/>
<dbReference type="GO" id="GO:0046872">
    <property type="term" value="F:metal ion binding"/>
    <property type="evidence" value="ECO:0007669"/>
    <property type="project" value="UniProtKB-KW"/>
</dbReference>
<dbReference type="HOGENOM" id="CLU_130257_4_1_3"/>
<evidence type="ECO:0000256" key="7">
    <source>
        <dbReference type="ARBA" id="ARBA00022840"/>
    </source>
</evidence>
<dbReference type="Pfam" id="PF01909">
    <property type="entry name" value="NTP_transf_2"/>
    <property type="match status" value="1"/>
</dbReference>
<protein>
    <submittedName>
        <fullName evidence="11">DNA polymerase beta domain protein region</fullName>
    </submittedName>
</protein>
<accession>B7JXT2</accession>
<dbReference type="STRING" id="41431.PCC8801_1853"/>
<keyword evidence="3" id="KW-0808">Transferase</keyword>
<dbReference type="InterPro" id="IPR052038">
    <property type="entry name" value="Type-VII_TA_antitoxin"/>
</dbReference>
<keyword evidence="12" id="KW-1185">Reference proteome</keyword>
<dbReference type="CDD" id="cd05403">
    <property type="entry name" value="NT_KNTase_like"/>
    <property type="match status" value="1"/>
</dbReference>
<keyword evidence="7" id="KW-0067">ATP-binding</keyword>
<sequence length="113" mass="12991">MVTNYSNQAAIYQRLQVNPDQLNRFCQQHLIAELSVFGSILRDDFSPSSDVDLLITYLPSAPRGLLEKIYLKEQLETLFHRPVDLISKPSLEKSHNWIKRQSILDSAEVIYSA</sequence>
<proteinExistence type="inferred from homology"/>
<organism evidence="11 12">
    <name type="scientific">Rippkaea orientalis (strain PCC 8801 / RF-1)</name>
    <name type="common">Cyanothece sp. (strain PCC 8801)</name>
    <dbReference type="NCBI Taxonomy" id="41431"/>
    <lineage>
        <taxon>Bacteria</taxon>
        <taxon>Bacillati</taxon>
        <taxon>Cyanobacteriota</taxon>
        <taxon>Cyanophyceae</taxon>
        <taxon>Oscillatoriophycideae</taxon>
        <taxon>Chroococcales</taxon>
        <taxon>Aphanothecaceae</taxon>
        <taxon>Rippkaea</taxon>
        <taxon>Rippkaea orientalis</taxon>
    </lineage>
</organism>
<dbReference type="OrthoDB" id="428157at2"/>
<dbReference type="GO" id="GO:0016779">
    <property type="term" value="F:nucleotidyltransferase activity"/>
    <property type="evidence" value="ECO:0007669"/>
    <property type="project" value="UniProtKB-KW"/>
</dbReference>
<keyword evidence="4" id="KW-0548">Nucleotidyltransferase</keyword>
<dbReference type="RefSeq" id="WP_012595168.1">
    <property type="nucleotide sequence ID" value="NC_011726.1"/>
</dbReference>
<dbReference type="InterPro" id="IPR002934">
    <property type="entry name" value="Polymerase_NTP_transf_dom"/>
</dbReference>
<keyword evidence="2" id="KW-1277">Toxin-antitoxin system</keyword>
<dbReference type="PANTHER" id="PTHR33571:SF12">
    <property type="entry name" value="BSL3053 PROTEIN"/>
    <property type="match status" value="1"/>
</dbReference>
<dbReference type="EMBL" id="CP001287">
    <property type="protein sequence ID" value="ACK65896.1"/>
    <property type="molecule type" value="Genomic_DNA"/>
</dbReference>
<keyword evidence="5" id="KW-0479">Metal-binding</keyword>
<dbReference type="SUPFAM" id="SSF81301">
    <property type="entry name" value="Nucleotidyltransferase"/>
    <property type="match status" value="1"/>
</dbReference>
<comment type="similarity">
    <text evidence="9">Belongs to the MntA antitoxin family.</text>
</comment>
<dbReference type="Proteomes" id="UP000008204">
    <property type="component" value="Chromosome"/>
</dbReference>
<dbReference type="eggNOG" id="COG1669">
    <property type="taxonomic scope" value="Bacteria"/>
</dbReference>
<evidence type="ECO:0000256" key="6">
    <source>
        <dbReference type="ARBA" id="ARBA00022741"/>
    </source>
</evidence>
<gene>
    <name evidence="11" type="ordered locus">PCC8801_1853</name>
</gene>
<evidence type="ECO:0000256" key="3">
    <source>
        <dbReference type="ARBA" id="ARBA00022679"/>
    </source>
</evidence>
<dbReference type="Gene3D" id="3.30.460.10">
    <property type="entry name" value="Beta Polymerase, domain 2"/>
    <property type="match status" value="1"/>
</dbReference>
<comment type="cofactor">
    <cofactor evidence="1">
        <name>Mg(2+)</name>
        <dbReference type="ChEBI" id="CHEBI:18420"/>
    </cofactor>
</comment>
<evidence type="ECO:0000259" key="10">
    <source>
        <dbReference type="Pfam" id="PF01909"/>
    </source>
</evidence>
<evidence type="ECO:0000256" key="1">
    <source>
        <dbReference type="ARBA" id="ARBA00001946"/>
    </source>
</evidence>
<evidence type="ECO:0000256" key="5">
    <source>
        <dbReference type="ARBA" id="ARBA00022723"/>
    </source>
</evidence>
<evidence type="ECO:0000256" key="2">
    <source>
        <dbReference type="ARBA" id="ARBA00022649"/>
    </source>
</evidence>
<name>B7JXT2_RIPO1</name>
<keyword evidence="6" id="KW-0547">Nucleotide-binding</keyword>
<dbReference type="GO" id="GO:0005524">
    <property type="term" value="F:ATP binding"/>
    <property type="evidence" value="ECO:0007669"/>
    <property type="project" value="UniProtKB-KW"/>
</dbReference>
<evidence type="ECO:0000256" key="8">
    <source>
        <dbReference type="ARBA" id="ARBA00022842"/>
    </source>
</evidence>
<dbReference type="PANTHER" id="PTHR33571">
    <property type="entry name" value="SSL8005 PROTEIN"/>
    <property type="match status" value="1"/>
</dbReference>